<dbReference type="AlphaFoldDB" id="R7TU24"/>
<evidence type="ECO:0000256" key="4">
    <source>
        <dbReference type="ARBA" id="ARBA00023136"/>
    </source>
</evidence>
<name>R7TU24_CAPTE</name>
<protein>
    <recommendedName>
        <fullName evidence="6">WSC domain-containing protein</fullName>
    </recommendedName>
</protein>
<feature type="transmembrane region" description="Helical" evidence="5">
    <location>
        <begin position="215"/>
        <end position="240"/>
    </location>
</feature>
<dbReference type="GO" id="GO:0016020">
    <property type="term" value="C:membrane"/>
    <property type="evidence" value="ECO:0007669"/>
    <property type="project" value="UniProtKB-SubCell"/>
</dbReference>
<reference evidence="9" key="1">
    <citation type="submission" date="2012-12" db="EMBL/GenBank/DDBJ databases">
        <authorList>
            <person name="Hellsten U."/>
            <person name="Grimwood J."/>
            <person name="Chapman J.A."/>
            <person name="Shapiro H."/>
            <person name="Aerts A."/>
            <person name="Otillar R.P."/>
            <person name="Terry A.Y."/>
            <person name="Boore J.L."/>
            <person name="Simakov O."/>
            <person name="Marletaz F."/>
            <person name="Cho S.-J."/>
            <person name="Edsinger-Gonzales E."/>
            <person name="Havlak P."/>
            <person name="Kuo D.-H."/>
            <person name="Larsson T."/>
            <person name="Lv J."/>
            <person name="Arendt D."/>
            <person name="Savage R."/>
            <person name="Osoegawa K."/>
            <person name="de Jong P."/>
            <person name="Lindberg D.R."/>
            <person name="Seaver E.C."/>
            <person name="Weisblat D.A."/>
            <person name="Putnam N.H."/>
            <person name="Grigoriev I.V."/>
            <person name="Rokhsar D.S."/>
        </authorList>
    </citation>
    <scope>NUCLEOTIDE SEQUENCE</scope>
    <source>
        <strain evidence="9">I ESC-2004</strain>
    </source>
</reference>
<gene>
    <name evidence="7" type="ORF">CAPTEDRAFT_195424</name>
</gene>
<dbReference type="Pfam" id="PF01822">
    <property type="entry name" value="WSC"/>
    <property type="match status" value="1"/>
</dbReference>
<dbReference type="EMBL" id="KB309392">
    <property type="protein sequence ID" value="ELT94520.1"/>
    <property type="molecule type" value="Genomic_DNA"/>
</dbReference>
<proteinExistence type="predicted"/>
<dbReference type="InterPro" id="IPR051694">
    <property type="entry name" value="Immunoregulatory_rcpt-like"/>
</dbReference>
<dbReference type="EnsemblMetazoa" id="CapteT195424">
    <property type="protein sequence ID" value="CapteP195424"/>
    <property type="gene ID" value="CapteG195424"/>
</dbReference>
<organism evidence="7">
    <name type="scientific">Capitella teleta</name>
    <name type="common">Polychaete worm</name>
    <dbReference type="NCBI Taxonomy" id="283909"/>
    <lineage>
        <taxon>Eukaryota</taxon>
        <taxon>Metazoa</taxon>
        <taxon>Spiralia</taxon>
        <taxon>Lophotrochozoa</taxon>
        <taxon>Annelida</taxon>
        <taxon>Polychaeta</taxon>
        <taxon>Sedentaria</taxon>
        <taxon>Scolecida</taxon>
        <taxon>Capitellidae</taxon>
        <taxon>Capitella</taxon>
    </lineage>
</organism>
<reference evidence="7 9" key="2">
    <citation type="journal article" date="2013" name="Nature">
        <title>Insights into bilaterian evolution from three spiralian genomes.</title>
        <authorList>
            <person name="Simakov O."/>
            <person name="Marletaz F."/>
            <person name="Cho S.J."/>
            <person name="Edsinger-Gonzales E."/>
            <person name="Havlak P."/>
            <person name="Hellsten U."/>
            <person name="Kuo D.H."/>
            <person name="Larsson T."/>
            <person name="Lv J."/>
            <person name="Arendt D."/>
            <person name="Savage R."/>
            <person name="Osoegawa K."/>
            <person name="de Jong P."/>
            <person name="Grimwood J."/>
            <person name="Chapman J.A."/>
            <person name="Shapiro H."/>
            <person name="Aerts A."/>
            <person name="Otillar R.P."/>
            <person name="Terry A.Y."/>
            <person name="Boore J.L."/>
            <person name="Grigoriev I.V."/>
            <person name="Lindberg D.R."/>
            <person name="Seaver E.C."/>
            <person name="Weisblat D.A."/>
            <person name="Putnam N.H."/>
            <person name="Rokhsar D.S."/>
        </authorList>
    </citation>
    <scope>NUCLEOTIDE SEQUENCE</scope>
    <source>
        <strain evidence="7 9">I ESC-2004</strain>
    </source>
</reference>
<evidence type="ECO:0000313" key="9">
    <source>
        <dbReference type="Proteomes" id="UP000014760"/>
    </source>
</evidence>
<keyword evidence="4 5" id="KW-0472">Membrane</keyword>
<feature type="domain" description="WSC" evidence="6">
    <location>
        <begin position="23"/>
        <end position="118"/>
    </location>
</feature>
<keyword evidence="9" id="KW-1185">Reference proteome</keyword>
<evidence type="ECO:0000256" key="5">
    <source>
        <dbReference type="SAM" id="Phobius"/>
    </source>
</evidence>
<comment type="subcellular location">
    <subcellularLocation>
        <location evidence="1">Membrane</location>
        <topology evidence="1">Single-pass membrane protein</topology>
    </subcellularLocation>
</comment>
<evidence type="ECO:0000259" key="6">
    <source>
        <dbReference type="PROSITE" id="PS51212"/>
    </source>
</evidence>
<dbReference type="PANTHER" id="PTHR15549:SF30">
    <property type="entry name" value="MID2 DOMAIN-CONTAINING PROTEIN"/>
    <property type="match status" value="1"/>
</dbReference>
<evidence type="ECO:0000256" key="1">
    <source>
        <dbReference type="ARBA" id="ARBA00004167"/>
    </source>
</evidence>
<dbReference type="EMBL" id="AMQN01029138">
    <property type="status" value="NOT_ANNOTATED_CDS"/>
    <property type="molecule type" value="Genomic_DNA"/>
</dbReference>
<dbReference type="InterPro" id="IPR002889">
    <property type="entry name" value="WSC_carb-bd"/>
</dbReference>
<evidence type="ECO:0000313" key="7">
    <source>
        <dbReference type="EMBL" id="ELT94520.1"/>
    </source>
</evidence>
<evidence type="ECO:0000256" key="2">
    <source>
        <dbReference type="ARBA" id="ARBA00022692"/>
    </source>
</evidence>
<dbReference type="HOGENOM" id="CLU_041836_0_0_1"/>
<dbReference type="PANTHER" id="PTHR15549">
    <property type="entry name" value="PAIRED IMMUNOGLOBULIN-LIKE TYPE 2 RECEPTOR"/>
    <property type="match status" value="1"/>
</dbReference>
<evidence type="ECO:0000256" key="3">
    <source>
        <dbReference type="ARBA" id="ARBA00022989"/>
    </source>
</evidence>
<reference evidence="8" key="3">
    <citation type="submission" date="2015-06" db="UniProtKB">
        <authorList>
            <consortium name="EnsemblMetazoa"/>
        </authorList>
    </citation>
    <scope>IDENTIFICATION</scope>
</reference>
<accession>R7TU24</accession>
<sequence>MGTQHGLMPGLREDPGYGTRQELHQNQGCFFTRNIFNDEKYVLESSVGDQSGCISHCINNGYAYSGLTKDSSTSFLCYCGHELPFRDERDDEKCRAKCPNGKSICGYKDYARIIANKDTFGDLPWADGYPQPDNKICIRAQKNNDEIELITADCDDRLPFICVSSDELTSTAKPESTFAEPVMSQTAESTTVLIATSTNQSDNSPMDSNAISTGVIVGAAVGGILAIIILVAIVLIVLFLRKRRRLKSSSNGRPSTKDDGNQGEENAAHVYDEIPDDRMAANSAEASHEYENVNARTHNKSPQNIVAGIQANRQTANARSQHNDRHYVNMETAGNLNEQQSDQYVVMSY</sequence>
<keyword evidence="3 5" id="KW-1133">Transmembrane helix</keyword>
<evidence type="ECO:0000313" key="8">
    <source>
        <dbReference type="EnsemblMetazoa" id="CapteP195424"/>
    </source>
</evidence>
<dbReference type="Proteomes" id="UP000014760">
    <property type="component" value="Unassembled WGS sequence"/>
</dbReference>
<dbReference type="GO" id="GO:0071944">
    <property type="term" value="C:cell periphery"/>
    <property type="evidence" value="ECO:0007669"/>
    <property type="project" value="UniProtKB-ARBA"/>
</dbReference>
<dbReference type="PROSITE" id="PS51212">
    <property type="entry name" value="WSC"/>
    <property type="match status" value="1"/>
</dbReference>
<keyword evidence="2 5" id="KW-0812">Transmembrane</keyword>